<dbReference type="Pfam" id="PF02643">
    <property type="entry name" value="DUF192"/>
    <property type="match status" value="1"/>
</dbReference>
<comment type="caution">
    <text evidence="2">The sequence shown here is derived from an EMBL/GenBank/DDBJ whole genome shotgun (WGS) entry which is preliminary data.</text>
</comment>
<proteinExistence type="predicted"/>
<dbReference type="Gene3D" id="2.60.120.1140">
    <property type="entry name" value="Protein of unknown function DUF192"/>
    <property type="match status" value="1"/>
</dbReference>
<dbReference type="InterPro" id="IPR038695">
    <property type="entry name" value="Saro_0823-like_sf"/>
</dbReference>
<feature type="compositionally biased region" description="Polar residues" evidence="1">
    <location>
        <begin position="1"/>
        <end position="11"/>
    </location>
</feature>
<dbReference type="RefSeq" id="WP_379741932.1">
    <property type="nucleotide sequence ID" value="NZ_JBHSVN010000001.1"/>
</dbReference>
<evidence type="ECO:0000313" key="2">
    <source>
        <dbReference type="EMBL" id="MFC6892199.1"/>
    </source>
</evidence>
<dbReference type="InterPro" id="IPR003795">
    <property type="entry name" value="DUF192"/>
</dbReference>
<keyword evidence="3" id="KW-1185">Reference proteome</keyword>
<dbReference type="PANTHER" id="PTHR37953:SF1">
    <property type="entry name" value="UPF0127 PROTEIN MJ1496"/>
    <property type="match status" value="1"/>
</dbReference>
<evidence type="ECO:0000256" key="1">
    <source>
        <dbReference type="SAM" id="MobiDB-lite"/>
    </source>
</evidence>
<dbReference type="EMBL" id="JBHSXL010000006">
    <property type="protein sequence ID" value="MFC6892199.1"/>
    <property type="molecule type" value="Genomic_DNA"/>
</dbReference>
<name>A0ABD5URN5_9EURY</name>
<reference evidence="2 3" key="1">
    <citation type="journal article" date="2019" name="Int. J. Syst. Evol. Microbiol.">
        <title>The Global Catalogue of Microorganisms (GCM) 10K type strain sequencing project: providing services to taxonomists for standard genome sequencing and annotation.</title>
        <authorList>
            <consortium name="The Broad Institute Genomics Platform"/>
            <consortium name="The Broad Institute Genome Sequencing Center for Infectious Disease"/>
            <person name="Wu L."/>
            <person name="Ma J."/>
        </authorList>
    </citation>
    <scope>NUCLEOTIDE SEQUENCE [LARGE SCALE GENOMIC DNA]</scope>
    <source>
        <strain evidence="2 3">SKJ47</strain>
    </source>
</reference>
<dbReference type="Proteomes" id="UP001596296">
    <property type="component" value="Unassembled WGS sequence"/>
</dbReference>
<feature type="region of interest" description="Disordered" evidence="1">
    <location>
        <begin position="1"/>
        <end position="34"/>
    </location>
</feature>
<dbReference type="PANTHER" id="PTHR37953">
    <property type="entry name" value="UPF0127 PROTEIN MJ1496"/>
    <property type="match status" value="1"/>
</dbReference>
<accession>A0ABD5URN5</accession>
<evidence type="ECO:0000313" key="3">
    <source>
        <dbReference type="Proteomes" id="UP001596296"/>
    </source>
</evidence>
<dbReference type="AlphaFoldDB" id="A0ABD5URN5"/>
<gene>
    <name evidence="2" type="ORF">ACFQE9_06200</name>
</gene>
<protein>
    <submittedName>
        <fullName evidence="2">DUF192 domain-containing protein</fullName>
    </submittedName>
</protein>
<organism evidence="2 3">
    <name type="scientific">Halopenitus salinus</name>
    <dbReference type="NCBI Taxonomy" id="1198295"/>
    <lineage>
        <taxon>Archaea</taxon>
        <taxon>Methanobacteriati</taxon>
        <taxon>Methanobacteriota</taxon>
        <taxon>Stenosarchaea group</taxon>
        <taxon>Halobacteria</taxon>
        <taxon>Halobacteriales</taxon>
        <taxon>Haloferacaceae</taxon>
        <taxon>Halopenitus</taxon>
    </lineage>
</organism>
<sequence length="142" mass="15410">MTDSTPSNLSEGSRLRHRPAGSAPSTDVEEDDVSADRTLASTVEIADSTLSKARGLMFRRSIPDDYALVFPFENVDARTLHMLFVPFPIDAVWIVDGIVTRTKRLRPFVGIGRARADTVIELPAGAADAVEPGDAIAFPETR</sequence>